<evidence type="ECO:0000256" key="4">
    <source>
        <dbReference type="ARBA" id="ARBA00022989"/>
    </source>
</evidence>
<gene>
    <name evidence="8" type="ORF">FJT64_004891</name>
</gene>
<dbReference type="Pfam" id="PF08395">
    <property type="entry name" value="7tm_7"/>
    <property type="match status" value="1"/>
</dbReference>
<dbReference type="EMBL" id="VIIS01001477">
    <property type="protein sequence ID" value="KAF0297684.1"/>
    <property type="molecule type" value="Genomic_DNA"/>
</dbReference>
<dbReference type="OrthoDB" id="6401150at2759"/>
<name>A0A6A4W1R1_AMPAM</name>
<evidence type="ECO:0000256" key="2">
    <source>
        <dbReference type="ARBA" id="ARBA00022475"/>
    </source>
</evidence>
<dbReference type="GO" id="GO:0050909">
    <property type="term" value="P:sensory perception of taste"/>
    <property type="evidence" value="ECO:0007669"/>
    <property type="project" value="InterPro"/>
</dbReference>
<reference evidence="8 9" key="1">
    <citation type="submission" date="2019-07" db="EMBL/GenBank/DDBJ databases">
        <title>Draft genome assembly of a fouling barnacle, Amphibalanus amphitrite (Darwin, 1854): The first reference genome for Thecostraca.</title>
        <authorList>
            <person name="Kim W."/>
        </authorList>
    </citation>
    <scope>NUCLEOTIDE SEQUENCE [LARGE SCALE GENOMIC DNA]</scope>
    <source>
        <strain evidence="8">SNU_AA5</strain>
        <tissue evidence="8">Soma without cirri and trophi</tissue>
    </source>
</reference>
<evidence type="ECO:0000313" key="9">
    <source>
        <dbReference type="Proteomes" id="UP000440578"/>
    </source>
</evidence>
<keyword evidence="3 7" id="KW-0812">Transmembrane</keyword>
<evidence type="ECO:0000313" key="8">
    <source>
        <dbReference type="EMBL" id="KAF0297684.1"/>
    </source>
</evidence>
<feature type="transmembrane region" description="Helical" evidence="7">
    <location>
        <begin position="128"/>
        <end position="145"/>
    </location>
</feature>
<sequence>MWLLARLNGLCGLPLFGCYAASLINIVTSAYASVVLSNVSAFDDLGAHTKVASYTVYIMLFLWRVIAYSVYGSHITEKNAALAETLTTMDWSVVSKADRRRKKAFLQIVKLPFNVTAMGFFIIEKSNILAVFGFIMTYFIILLQMGEHPQSDTVGTSSNVTV</sequence>
<organism evidence="8 9">
    <name type="scientific">Amphibalanus amphitrite</name>
    <name type="common">Striped barnacle</name>
    <name type="synonym">Balanus amphitrite</name>
    <dbReference type="NCBI Taxonomy" id="1232801"/>
    <lineage>
        <taxon>Eukaryota</taxon>
        <taxon>Metazoa</taxon>
        <taxon>Ecdysozoa</taxon>
        <taxon>Arthropoda</taxon>
        <taxon>Crustacea</taxon>
        <taxon>Multicrustacea</taxon>
        <taxon>Cirripedia</taxon>
        <taxon>Thoracica</taxon>
        <taxon>Thoracicalcarea</taxon>
        <taxon>Balanomorpha</taxon>
        <taxon>Balanoidea</taxon>
        <taxon>Balanidae</taxon>
        <taxon>Amphibalaninae</taxon>
        <taxon>Amphibalanus</taxon>
    </lineage>
</organism>
<keyword evidence="5 7" id="KW-0472">Membrane</keyword>
<dbReference type="Proteomes" id="UP000440578">
    <property type="component" value="Unassembled WGS sequence"/>
</dbReference>
<accession>A0A6A4W1R1</accession>
<dbReference type="GO" id="GO:0005886">
    <property type="term" value="C:plasma membrane"/>
    <property type="evidence" value="ECO:0007669"/>
    <property type="project" value="UniProtKB-SubCell"/>
</dbReference>
<dbReference type="PANTHER" id="PTHR21421">
    <property type="entry name" value="GUSTATORY RECEPTOR"/>
    <property type="match status" value="1"/>
</dbReference>
<dbReference type="GO" id="GO:0038023">
    <property type="term" value="F:signaling receptor activity"/>
    <property type="evidence" value="ECO:0007669"/>
    <property type="project" value="UniProtKB-ARBA"/>
</dbReference>
<keyword evidence="9" id="KW-1185">Reference proteome</keyword>
<feature type="transmembrane region" description="Helical" evidence="7">
    <location>
        <begin position="54"/>
        <end position="71"/>
    </location>
</feature>
<dbReference type="PANTHER" id="PTHR21421:SF29">
    <property type="entry name" value="GUSTATORY RECEPTOR 5A FOR TREHALOSE-RELATED"/>
    <property type="match status" value="1"/>
</dbReference>
<keyword evidence="6" id="KW-0675">Receptor</keyword>
<evidence type="ECO:0000256" key="1">
    <source>
        <dbReference type="ARBA" id="ARBA00004651"/>
    </source>
</evidence>
<proteinExistence type="predicted"/>
<comment type="subcellular location">
    <subcellularLocation>
        <location evidence="1">Cell membrane</location>
        <topology evidence="1">Multi-pass membrane protein</topology>
    </subcellularLocation>
</comment>
<comment type="caution">
    <text evidence="8">The sequence shown here is derived from an EMBL/GenBank/DDBJ whole genome shotgun (WGS) entry which is preliminary data.</text>
</comment>
<protein>
    <submittedName>
        <fullName evidence="8">Uncharacterized protein</fullName>
    </submittedName>
</protein>
<evidence type="ECO:0000256" key="7">
    <source>
        <dbReference type="SAM" id="Phobius"/>
    </source>
</evidence>
<dbReference type="InterPro" id="IPR013604">
    <property type="entry name" value="7TM_chemorcpt"/>
</dbReference>
<dbReference type="GO" id="GO:0051606">
    <property type="term" value="P:detection of stimulus"/>
    <property type="evidence" value="ECO:0007669"/>
    <property type="project" value="UniProtKB-ARBA"/>
</dbReference>
<dbReference type="AlphaFoldDB" id="A0A6A4W1R1"/>
<evidence type="ECO:0000256" key="3">
    <source>
        <dbReference type="ARBA" id="ARBA00022692"/>
    </source>
</evidence>
<evidence type="ECO:0000256" key="5">
    <source>
        <dbReference type="ARBA" id="ARBA00023136"/>
    </source>
</evidence>
<evidence type="ECO:0000256" key="6">
    <source>
        <dbReference type="ARBA" id="ARBA00023170"/>
    </source>
</evidence>
<keyword evidence="2" id="KW-1003">Cell membrane</keyword>
<keyword evidence="4 7" id="KW-1133">Transmembrane helix</keyword>
<feature type="transmembrane region" description="Helical" evidence="7">
    <location>
        <begin position="12"/>
        <end position="34"/>
    </location>
</feature>